<dbReference type="EMBL" id="OW152836">
    <property type="protein sequence ID" value="CAH2057049.1"/>
    <property type="molecule type" value="Genomic_DNA"/>
</dbReference>
<feature type="compositionally biased region" description="Basic and acidic residues" evidence="1">
    <location>
        <begin position="1298"/>
        <end position="1321"/>
    </location>
</feature>
<feature type="compositionally biased region" description="Polar residues" evidence="1">
    <location>
        <begin position="1024"/>
        <end position="1033"/>
    </location>
</feature>
<evidence type="ECO:0000259" key="2">
    <source>
        <dbReference type="Pfam" id="PF13820"/>
    </source>
</evidence>
<evidence type="ECO:0000313" key="3">
    <source>
        <dbReference type="EMBL" id="CAH2057049.1"/>
    </source>
</evidence>
<name>A0ABN8IJ51_9NEOP</name>
<feature type="compositionally biased region" description="Low complexity" evidence="1">
    <location>
        <begin position="1783"/>
        <end position="1800"/>
    </location>
</feature>
<evidence type="ECO:0000313" key="4">
    <source>
        <dbReference type="Proteomes" id="UP000837857"/>
    </source>
</evidence>
<feature type="compositionally biased region" description="Pro residues" evidence="1">
    <location>
        <begin position="505"/>
        <end position="518"/>
    </location>
</feature>
<feature type="compositionally biased region" description="Basic and acidic residues" evidence="1">
    <location>
        <begin position="1159"/>
        <end position="1173"/>
    </location>
</feature>
<feature type="region of interest" description="Disordered" evidence="1">
    <location>
        <begin position="388"/>
        <end position="576"/>
    </location>
</feature>
<dbReference type="InterPro" id="IPR032715">
    <property type="entry name" value="NCOA6_TRADD-N"/>
</dbReference>
<feature type="region of interest" description="Disordered" evidence="1">
    <location>
        <begin position="621"/>
        <end position="759"/>
    </location>
</feature>
<feature type="non-terminal residue" evidence="3">
    <location>
        <position position="1"/>
    </location>
</feature>
<evidence type="ECO:0000256" key="1">
    <source>
        <dbReference type="SAM" id="MobiDB-lite"/>
    </source>
</evidence>
<dbReference type="InterPro" id="IPR026638">
    <property type="entry name" value="NCOA6"/>
</dbReference>
<feature type="compositionally biased region" description="Polar residues" evidence="1">
    <location>
        <begin position="1236"/>
        <end position="1247"/>
    </location>
</feature>
<feature type="compositionally biased region" description="Basic and acidic residues" evidence="1">
    <location>
        <begin position="1497"/>
        <end position="1516"/>
    </location>
</feature>
<proteinExistence type="predicted"/>
<feature type="region of interest" description="Disordered" evidence="1">
    <location>
        <begin position="1205"/>
        <end position="1570"/>
    </location>
</feature>
<feature type="compositionally biased region" description="Acidic residues" evidence="1">
    <location>
        <begin position="1409"/>
        <end position="1418"/>
    </location>
</feature>
<feature type="region of interest" description="Disordered" evidence="1">
    <location>
        <begin position="1837"/>
        <end position="1885"/>
    </location>
</feature>
<feature type="region of interest" description="Disordered" evidence="1">
    <location>
        <begin position="295"/>
        <end position="343"/>
    </location>
</feature>
<feature type="compositionally biased region" description="Polar residues" evidence="1">
    <location>
        <begin position="301"/>
        <end position="310"/>
    </location>
</feature>
<feature type="compositionally biased region" description="Basic and acidic residues" evidence="1">
    <location>
        <begin position="873"/>
        <end position="891"/>
    </location>
</feature>
<feature type="compositionally biased region" description="Low complexity" evidence="1">
    <location>
        <begin position="546"/>
        <end position="565"/>
    </location>
</feature>
<feature type="compositionally biased region" description="Basic and acidic residues" evidence="1">
    <location>
        <begin position="1205"/>
        <end position="1235"/>
    </location>
</feature>
<protein>
    <recommendedName>
        <fullName evidence="2">Nuclear receptor coactivator 6 TRADD-N domain-containing protein</fullName>
    </recommendedName>
</protein>
<feature type="compositionally biased region" description="Low complexity" evidence="1">
    <location>
        <begin position="1846"/>
        <end position="1855"/>
    </location>
</feature>
<feature type="compositionally biased region" description="Basic and acidic residues" evidence="1">
    <location>
        <begin position="836"/>
        <end position="862"/>
    </location>
</feature>
<dbReference type="Pfam" id="PF13820">
    <property type="entry name" value="NCOA6_TRADD-N"/>
    <property type="match status" value="1"/>
</dbReference>
<feature type="compositionally biased region" description="Polar residues" evidence="1">
    <location>
        <begin position="699"/>
        <end position="752"/>
    </location>
</feature>
<accession>A0ABN8IJ51</accession>
<dbReference type="PANTHER" id="PTHR15690">
    <property type="entry name" value="NUCLEAR RECEPTOR COACTIVATOR 6"/>
    <property type="match status" value="1"/>
</dbReference>
<sequence>MTIASDDQLAVRSDEPKLDPCPPPVCPEPPPKPPCLVKPVMRGLHWAHTKRVLAQAIRNVTLYDSMAADSDGPGSAGGGGGGSCGVVVTCEGDLRDPRFPARLRRLLRELRALLAEPHPHTLKVNKVEPWNSVRVTLSVPRAAAARLRALAAAGAPQLRALGILSVQLDGDAAVSLRLQHGAELRINTDAADDGNSSRQTNSELLAGLGGIGRLLGEGEGTSTSTDAPASSATVPRDNFKSPNTVCPMDGKIPQNIPTPTTDRCEFPFGSMTQARVIHRKENTLGLSGPGVRPVAALAGSSGEQFPRPSTSAFAGPPPPYPAPSPTPSNQSPAPATASASASAPTVAMSSPLLVNLLQNDAPAPQPRAKSSPHPAKLDRLEDSQVEMAVGRAPFEYRGGRASVPRQQGPPAPPAPPQTPSLPSPAPPPPPPPRAPVRGAPFVRRAFPPRPPHHPSPVYRSPAPNATVVGRARFPAPNYAQDTTFPAPPPPYRQQGVQSVAVVQRPRPPPPPPPPPPRVTPEDLQALLPPPTTSMDQKTQSSFQEFQRYQQQYNARQRAASRAASQPDWNEPYRDTLGLSIPDLPDNCDLDQLLPSLGADLNLDDSALSAISDLDSNTKLDLLYDPQQQDGLPNSSDSNPDALLQEITGGQYTSTSLNGPYNSELIPSTSQSASDVPSKPSDNFESVNESSFMPPPPVPQQSTSKFVNTHQNSSPNHAMVNAQNPPFKSPPNATFSSSPNSLNSDRANVSQSSMPPPMRLPVRATTSVATATVGSQATAQEIEEQSKQYLIKTLMRDDDIPPPKEQEKKAEEITVAQCKLKENSTDAPEVFGIAKITEDDSKKDDDSKLKNKIVKKDRDDKLLAQKGGKPRTGGAKEKPATLKDKIVRDGKSAKVALPRPHVAKPSPPAGDAPKSPTGEKVDSFSLKLRLKLDKNEPVVQPVYKADISFVNLQSQKEALTKPTDGGELRVPPLHISLRGRNSAVIKNSKKKEKKFSPGDLHMKKIKIRKSIESDDKSHRRDSEESLATKSGDSTENTKTDEYLHVKNMKLNNHYAEGEAIKTEITGDNNVVYRMKTISKNAHIVTKSHECKLLNNKVQLDNLKMKKKSKFISESGKAIEKERDKDCRNDLLEKEGKYAQNEGYRETPNNHEAKKKLPTPKLEKDGGAKCDNLKSSDVKTMQLDAVYNESVKCGASELDRVKCHKSLERTLSADDVADAKKFDTHRASEDNKLKRTLTDSAITSPNGLITSEKKRKTSHSSCPDPPGSTNVGTMRGGRVESPPPASSQRPGAVSPRRRDRPKDKSYCKLVAERSARPEPDKFGNRSPNSQAQGEDSGIESMDALSEKSPNQASQSPPGPQRKERLDMPRSTSPTSVQRIIGVIEPPPASDELLERLSLATGQPHYDPGPPDIDDLGDIEAELAKMHADHVNGDDAARRPPAERAQTKEPKREPTPILRDDEKERQSAERTERTDGGDKLELKAVDEAKLECNVAQSDANEPRASPKKEKGLDDFDHLPSRMSPPLYTYSNQEKVCPGEPKDEKCAVSENGETRTDPAKGKEPKLERLPLKADFPDKSLLEQLLIEIPTPDYAGKRPESPSPSTLERVARSTVRTRSSSKMNSPADGPKTPRLSPGVAATTTTTTKADRSDSPALQPRNCLADKASPRAANATPAPAKPGPGAKRKRRESESSCASTFSCEEGVPPAGRPKKKPRRPDQRPPNAAAPVACGKLKKESDSDSDEPLICKVRGKTGKGMKPVSIKAAKGVEGVGTRRSVRHGPPPPAAGATNAPAMPAAPPNNTAVRRKTRSAVGESAGATAGAARCRCRCRSRSSTRCRWTDTTHRVSRAPRAAGSAPRDLCPRREKNAAVTGSRPTASRRNGELSLSN</sequence>
<dbReference type="PANTHER" id="PTHR15690:SF0">
    <property type="entry name" value="NUCLEAR RECEPTOR COACTIVATOR 6"/>
    <property type="match status" value="1"/>
</dbReference>
<feature type="region of interest" description="Disordered" evidence="1">
    <location>
        <begin position="1"/>
        <end position="25"/>
    </location>
</feature>
<feature type="region of interest" description="Disordered" evidence="1">
    <location>
        <begin position="215"/>
        <end position="261"/>
    </location>
</feature>
<feature type="compositionally biased region" description="Low complexity" evidence="1">
    <location>
        <begin position="220"/>
        <end position="233"/>
    </location>
</feature>
<feature type="compositionally biased region" description="Pro residues" evidence="1">
    <location>
        <begin position="407"/>
        <end position="434"/>
    </location>
</feature>
<organism evidence="3 4">
    <name type="scientific">Iphiclides podalirius</name>
    <name type="common">scarce swallowtail</name>
    <dbReference type="NCBI Taxonomy" id="110791"/>
    <lineage>
        <taxon>Eukaryota</taxon>
        <taxon>Metazoa</taxon>
        <taxon>Ecdysozoa</taxon>
        <taxon>Arthropoda</taxon>
        <taxon>Hexapoda</taxon>
        <taxon>Insecta</taxon>
        <taxon>Pterygota</taxon>
        <taxon>Neoptera</taxon>
        <taxon>Endopterygota</taxon>
        <taxon>Lepidoptera</taxon>
        <taxon>Glossata</taxon>
        <taxon>Ditrysia</taxon>
        <taxon>Papilionoidea</taxon>
        <taxon>Papilionidae</taxon>
        <taxon>Papilioninae</taxon>
        <taxon>Iphiclides</taxon>
    </lineage>
</organism>
<feature type="region of interest" description="Disordered" evidence="1">
    <location>
        <begin position="1584"/>
        <end position="1814"/>
    </location>
</feature>
<feature type="compositionally biased region" description="Polar residues" evidence="1">
    <location>
        <begin position="1870"/>
        <end position="1885"/>
    </location>
</feature>
<feature type="region of interest" description="Disordered" evidence="1">
    <location>
        <begin position="1133"/>
        <end position="1173"/>
    </location>
</feature>
<feature type="compositionally biased region" description="Basic and acidic residues" evidence="1">
    <location>
        <begin position="1419"/>
        <end position="1487"/>
    </location>
</feature>
<feature type="compositionally biased region" description="Basic and acidic residues" evidence="1">
    <location>
        <begin position="1133"/>
        <end position="1150"/>
    </location>
</feature>
<feature type="compositionally biased region" description="Polar residues" evidence="1">
    <location>
        <begin position="625"/>
        <end position="638"/>
    </location>
</feature>
<feature type="compositionally biased region" description="Low complexity" evidence="1">
    <location>
        <begin position="1607"/>
        <end position="1616"/>
    </location>
</feature>
<feature type="region of interest" description="Disordered" evidence="1">
    <location>
        <begin position="1005"/>
        <end position="1039"/>
    </location>
</feature>
<feature type="compositionally biased region" description="Basic and acidic residues" evidence="1">
    <location>
        <begin position="1008"/>
        <end position="1022"/>
    </location>
</feature>
<feature type="compositionally biased region" description="Pro residues" evidence="1">
    <location>
        <begin position="315"/>
        <end position="326"/>
    </location>
</feature>
<feature type="compositionally biased region" description="Low complexity" evidence="1">
    <location>
        <begin position="327"/>
        <end position="343"/>
    </location>
</feature>
<feature type="compositionally biased region" description="Polar residues" evidence="1">
    <location>
        <begin position="647"/>
        <end position="690"/>
    </location>
</feature>
<feature type="compositionally biased region" description="Low complexity" evidence="1">
    <location>
        <begin position="435"/>
        <end position="445"/>
    </location>
</feature>
<feature type="region of interest" description="Disordered" evidence="1">
    <location>
        <begin position="836"/>
        <end position="919"/>
    </location>
</feature>
<feature type="compositionally biased region" description="Basic and acidic residues" evidence="1">
    <location>
        <begin position="1536"/>
        <end position="1570"/>
    </location>
</feature>
<feature type="compositionally biased region" description="Polar residues" evidence="1">
    <location>
        <begin position="532"/>
        <end position="544"/>
    </location>
</feature>
<reference evidence="3" key="1">
    <citation type="submission" date="2022-03" db="EMBL/GenBank/DDBJ databases">
        <authorList>
            <person name="Martin H S."/>
        </authorList>
    </citation>
    <scope>NUCLEOTIDE SEQUENCE</scope>
</reference>
<dbReference type="Proteomes" id="UP000837857">
    <property type="component" value="Chromosome 24"/>
</dbReference>
<keyword evidence="4" id="KW-1185">Reference proteome</keyword>
<gene>
    <name evidence="3" type="ORF">IPOD504_LOCUS9958</name>
</gene>
<feature type="domain" description="Nuclear receptor coactivator 6 TRADD-N" evidence="2">
    <location>
        <begin position="86"/>
        <end position="203"/>
    </location>
</feature>